<evidence type="ECO:0000313" key="2">
    <source>
        <dbReference type="Proteomes" id="UP000075260"/>
    </source>
</evidence>
<dbReference type="AlphaFoldDB" id="A0A150R0L2"/>
<protein>
    <submittedName>
        <fullName evidence="1">Uncharacterized protein</fullName>
    </submittedName>
</protein>
<gene>
    <name evidence="1" type="ORF">BE15_18725</name>
</gene>
<evidence type="ECO:0000313" key="1">
    <source>
        <dbReference type="EMBL" id="KYF73722.1"/>
    </source>
</evidence>
<dbReference type="OrthoDB" id="5507098at2"/>
<dbReference type="EMBL" id="JEMA01000172">
    <property type="protein sequence ID" value="KYF73722.1"/>
    <property type="molecule type" value="Genomic_DNA"/>
</dbReference>
<reference evidence="1 2" key="1">
    <citation type="submission" date="2014-02" db="EMBL/GenBank/DDBJ databases">
        <title>The small core and large imbalanced accessory genome model reveals a collaborative survival strategy of Sorangium cellulosum strains in nature.</title>
        <authorList>
            <person name="Han K."/>
            <person name="Peng R."/>
            <person name="Blom J."/>
            <person name="Li Y.-Z."/>
        </authorList>
    </citation>
    <scope>NUCLEOTIDE SEQUENCE [LARGE SCALE GENOMIC DNA]</scope>
    <source>
        <strain evidence="1 2">So0008-312</strain>
    </source>
</reference>
<sequence length="310" mass="34547">MRWPPVKFWGYTALVLAVSAILHWKWSQGQIESARQKLMARQRAVAVELGPRWLPMRERVEGWTLDLSQSAGAELVDREALKAWNFRELAGIYLRLRVDEATSVDAVRKNAQQSLRDAFTACLLRVPNPNPLAGAECKRTRDCTAGEYCNEAERCSRPAQPFNLRVAYRTMHVLSDEWVRDAQDASSELRLRLLESSFEDTMRDDVPLAAELLTRAQYYLLVLDEPAEGATTTEALLAVPHMARVGVWRLSDGKPILRVRREASGNFIGGTPSVEGGALEARQRQANSCALALAVREAMGDTTATGAEPQ</sequence>
<organism evidence="1 2">
    <name type="scientific">Sorangium cellulosum</name>
    <name type="common">Polyangium cellulosum</name>
    <dbReference type="NCBI Taxonomy" id="56"/>
    <lineage>
        <taxon>Bacteria</taxon>
        <taxon>Pseudomonadati</taxon>
        <taxon>Myxococcota</taxon>
        <taxon>Polyangia</taxon>
        <taxon>Polyangiales</taxon>
        <taxon>Polyangiaceae</taxon>
        <taxon>Sorangium</taxon>
    </lineage>
</organism>
<proteinExistence type="predicted"/>
<comment type="caution">
    <text evidence="1">The sequence shown here is derived from an EMBL/GenBank/DDBJ whole genome shotgun (WGS) entry which is preliminary data.</text>
</comment>
<dbReference type="Proteomes" id="UP000075260">
    <property type="component" value="Unassembled WGS sequence"/>
</dbReference>
<accession>A0A150R0L2</accession>
<name>A0A150R0L2_SORCE</name>